<keyword evidence="1" id="KW-1133">Transmembrane helix</keyword>
<evidence type="ECO:0000313" key="2">
    <source>
        <dbReference type="EMBL" id="MDO1449584.1"/>
    </source>
</evidence>
<name>A0ABT8RC53_9BACT</name>
<gene>
    <name evidence="2" type="ORF">Q0590_25125</name>
</gene>
<protein>
    <submittedName>
        <fullName evidence="2">Uncharacterized protein</fullName>
    </submittedName>
</protein>
<evidence type="ECO:0000256" key="1">
    <source>
        <dbReference type="SAM" id="Phobius"/>
    </source>
</evidence>
<sequence>MVKVDTVSSIPRKDAIDSEWIVWHKAMKDEFGKKQANLYFLKAWKQRNTDGFILDGKANTVVLREYLQKEGIQVEKGAMSYVADGLDDTLDGFFSMFGTASKMALVALLIVFLLAVWVIIRIVRNPNEYQQLIATLASRGMIR</sequence>
<organism evidence="2 3">
    <name type="scientific">Rhodocytophaga aerolata</name>
    <dbReference type="NCBI Taxonomy" id="455078"/>
    <lineage>
        <taxon>Bacteria</taxon>
        <taxon>Pseudomonadati</taxon>
        <taxon>Bacteroidota</taxon>
        <taxon>Cytophagia</taxon>
        <taxon>Cytophagales</taxon>
        <taxon>Rhodocytophagaceae</taxon>
        <taxon>Rhodocytophaga</taxon>
    </lineage>
</organism>
<dbReference type="RefSeq" id="WP_302040388.1">
    <property type="nucleotide sequence ID" value="NZ_JAUKPO010000020.1"/>
</dbReference>
<keyword evidence="1" id="KW-0812">Transmembrane</keyword>
<dbReference type="EMBL" id="JAUKPO010000020">
    <property type="protein sequence ID" value="MDO1449584.1"/>
    <property type="molecule type" value="Genomic_DNA"/>
</dbReference>
<keyword evidence="3" id="KW-1185">Reference proteome</keyword>
<feature type="transmembrane region" description="Helical" evidence="1">
    <location>
        <begin position="103"/>
        <end position="123"/>
    </location>
</feature>
<proteinExistence type="predicted"/>
<accession>A0ABT8RC53</accession>
<dbReference type="Proteomes" id="UP001168528">
    <property type="component" value="Unassembled WGS sequence"/>
</dbReference>
<comment type="caution">
    <text evidence="2">The sequence shown here is derived from an EMBL/GenBank/DDBJ whole genome shotgun (WGS) entry which is preliminary data.</text>
</comment>
<reference evidence="2" key="1">
    <citation type="submission" date="2023-07" db="EMBL/GenBank/DDBJ databases">
        <title>The genome sequence of Rhodocytophaga aerolata KACC 12507.</title>
        <authorList>
            <person name="Zhang X."/>
        </authorList>
    </citation>
    <scope>NUCLEOTIDE SEQUENCE</scope>
    <source>
        <strain evidence="2">KACC 12507</strain>
    </source>
</reference>
<keyword evidence="1" id="KW-0472">Membrane</keyword>
<evidence type="ECO:0000313" key="3">
    <source>
        <dbReference type="Proteomes" id="UP001168528"/>
    </source>
</evidence>